<keyword evidence="1" id="KW-1133">Transmembrane helix</keyword>
<keyword evidence="1" id="KW-0812">Transmembrane</keyword>
<organism evidence="2 3">
    <name type="scientific">Cordyceps javanica</name>
    <dbReference type="NCBI Taxonomy" id="43265"/>
    <lineage>
        <taxon>Eukaryota</taxon>
        <taxon>Fungi</taxon>
        <taxon>Dikarya</taxon>
        <taxon>Ascomycota</taxon>
        <taxon>Pezizomycotina</taxon>
        <taxon>Sordariomycetes</taxon>
        <taxon>Hypocreomycetidae</taxon>
        <taxon>Hypocreales</taxon>
        <taxon>Cordycipitaceae</taxon>
        <taxon>Cordyceps</taxon>
    </lineage>
</organism>
<accession>A0A545VC71</accession>
<protein>
    <submittedName>
        <fullName evidence="2">Uncharacterized protein</fullName>
    </submittedName>
</protein>
<gene>
    <name evidence="2" type="ORF">IF1G_01414</name>
</gene>
<sequence length="119" mass="13221">MHAARSVALATGIGRVVRYPCHHGPRLIIFRPLSSMNVLGLAFSCHFFFFFVSSLSCLLLLLLLLGARVALIIGGAGARPCLTRCCLIVQLWLARPGLVVHVPPRYLARYKKKESYWSV</sequence>
<evidence type="ECO:0000313" key="2">
    <source>
        <dbReference type="EMBL" id="TQV99199.1"/>
    </source>
</evidence>
<name>A0A545VC71_9HYPO</name>
<comment type="caution">
    <text evidence="2">The sequence shown here is derived from an EMBL/GenBank/DDBJ whole genome shotgun (WGS) entry which is preliminary data.</text>
</comment>
<evidence type="ECO:0000313" key="3">
    <source>
        <dbReference type="Proteomes" id="UP000315783"/>
    </source>
</evidence>
<reference evidence="2 3" key="1">
    <citation type="journal article" date="2019" name="Appl. Microbiol. Biotechnol.">
        <title>Genome sequence of Isaria javanica and comparative genome analysis insights into family S53 peptidase evolution in fungal entomopathogens.</title>
        <authorList>
            <person name="Lin R."/>
            <person name="Zhang X."/>
            <person name="Xin B."/>
            <person name="Zou M."/>
            <person name="Gao Y."/>
            <person name="Qin F."/>
            <person name="Hu Q."/>
            <person name="Xie B."/>
            <person name="Cheng X."/>
        </authorList>
    </citation>
    <scope>NUCLEOTIDE SEQUENCE [LARGE SCALE GENOMIC DNA]</scope>
    <source>
        <strain evidence="2 3">IJ1G</strain>
    </source>
</reference>
<proteinExistence type="predicted"/>
<keyword evidence="3" id="KW-1185">Reference proteome</keyword>
<dbReference type="EMBL" id="SPUK01000002">
    <property type="protein sequence ID" value="TQV99199.1"/>
    <property type="molecule type" value="Genomic_DNA"/>
</dbReference>
<evidence type="ECO:0000256" key="1">
    <source>
        <dbReference type="SAM" id="Phobius"/>
    </source>
</evidence>
<dbReference type="AlphaFoldDB" id="A0A545VC71"/>
<feature type="transmembrane region" description="Helical" evidence="1">
    <location>
        <begin position="41"/>
        <end position="65"/>
    </location>
</feature>
<keyword evidence="1" id="KW-0472">Membrane</keyword>
<dbReference type="Proteomes" id="UP000315783">
    <property type="component" value="Unassembled WGS sequence"/>
</dbReference>